<dbReference type="Proteomes" id="UP001275440">
    <property type="component" value="Unassembled WGS sequence"/>
</dbReference>
<feature type="region of interest" description="Disordered" evidence="1">
    <location>
        <begin position="108"/>
        <end position="140"/>
    </location>
</feature>
<reference evidence="2 4" key="1">
    <citation type="submission" date="2019-10" db="EMBL/GenBank/DDBJ databases">
        <title>Draft Genome Assembly of Rhodococcus zopfii DSM44189.</title>
        <authorList>
            <person name="Sutton J.M."/>
            <person name="Akob D.M."/>
            <person name="Bushman T.J."/>
        </authorList>
    </citation>
    <scope>NUCLEOTIDE SEQUENCE [LARGE SCALE GENOMIC DNA]</scope>
    <source>
        <strain evidence="2 4">DSM 44189</strain>
    </source>
</reference>
<proteinExistence type="predicted"/>
<organism evidence="2 4">
    <name type="scientific">Rhodococcus zopfii</name>
    <dbReference type="NCBI Taxonomy" id="43772"/>
    <lineage>
        <taxon>Bacteria</taxon>
        <taxon>Bacillati</taxon>
        <taxon>Actinomycetota</taxon>
        <taxon>Actinomycetes</taxon>
        <taxon>Mycobacteriales</taxon>
        <taxon>Nocardiaceae</taxon>
        <taxon>Rhodococcus</taxon>
    </lineage>
</organism>
<comment type="caution">
    <text evidence="2">The sequence shown here is derived from an EMBL/GenBank/DDBJ whole genome shotgun (WGS) entry which is preliminary data.</text>
</comment>
<dbReference type="EMBL" id="WBMO01000001">
    <property type="protein sequence ID" value="MDV2474199.1"/>
    <property type="molecule type" value="Genomic_DNA"/>
</dbReference>
<name>A0ABU3WKP9_9NOCA</name>
<evidence type="ECO:0000313" key="4">
    <source>
        <dbReference type="Proteomes" id="UP001275440"/>
    </source>
</evidence>
<evidence type="ECO:0000256" key="1">
    <source>
        <dbReference type="SAM" id="MobiDB-lite"/>
    </source>
</evidence>
<keyword evidence="4" id="KW-1185">Reference proteome</keyword>
<gene>
    <name evidence="2" type="ORF">F8M49_00135</name>
    <name evidence="3" type="ORF">F8M49_29895</name>
</gene>
<evidence type="ECO:0000313" key="2">
    <source>
        <dbReference type="EMBL" id="MDV2474199.1"/>
    </source>
</evidence>
<feature type="compositionally biased region" description="Basic and acidic residues" evidence="1">
    <location>
        <begin position="109"/>
        <end position="118"/>
    </location>
</feature>
<evidence type="ECO:0000313" key="3">
    <source>
        <dbReference type="EMBL" id="MDV2478575.1"/>
    </source>
</evidence>
<accession>A0ABU3WKP9</accession>
<dbReference type="EMBL" id="WBMO01000005">
    <property type="protein sequence ID" value="MDV2478575.1"/>
    <property type="molecule type" value="Genomic_DNA"/>
</dbReference>
<sequence>MSETRWWKYVERLIGNDTAQEAARRARFSKSAFTRWKQGANADPEFVVKLARAYHANVLEALVEAEFITEAEAGLKEVAVGRSELLASIPIDELMNELQRRITVLTQDADSKTPKPEEDNNIAKVHSLTPRDQAPTLDELEDEEYVAMTRGDLDPDEDVTDHDYIP</sequence>
<protein>
    <submittedName>
        <fullName evidence="2">Helix-turn-helix domain-containing protein</fullName>
    </submittedName>
</protein>